<dbReference type="EMBL" id="DXAQ01000092">
    <property type="protein sequence ID" value="HIZ89473.1"/>
    <property type="molecule type" value="Genomic_DNA"/>
</dbReference>
<reference evidence="1" key="1">
    <citation type="journal article" date="2021" name="PeerJ">
        <title>Extensive microbial diversity within the chicken gut microbiome revealed by metagenomics and culture.</title>
        <authorList>
            <person name="Gilroy R."/>
            <person name="Ravi A."/>
            <person name="Getino M."/>
            <person name="Pursley I."/>
            <person name="Horton D.L."/>
            <person name="Alikhan N.F."/>
            <person name="Baker D."/>
            <person name="Gharbi K."/>
            <person name="Hall N."/>
            <person name="Watson M."/>
            <person name="Adriaenssens E.M."/>
            <person name="Foster-Nyarko E."/>
            <person name="Jarju S."/>
            <person name="Secka A."/>
            <person name="Antonio M."/>
            <person name="Oren A."/>
            <person name="Chaudhuri R.R."/>
            <person name="La Ragione R."/>
            <person name="Hildebrand F."/>
            <person name="Pallen M.J."/>
        </authorList>
    </citation>
    <scope>NUCLEOTIDE SEQUENCE</scope>
    <source>
        <strain evidence="1">ChiW4-1371</strain>
    </source>
</reference>
<name>A0A9D2GT15_9BACT</name>
<evidence type="ECO:0000313" key="1">
    <source>
        <dbReference type="EMBL" id="HIZ89473.1"/>
    </source>
</evidence>
<dbReference type="Proteomes" id="UP000824176">
    <property type="component" value="Unassembled WGS sequence"/>
</dbReference>
<organism evidence="1 2">
    <name type="scientific">Candidatus Mucispirillum faecigallinarum</name>
    <dbReference type="NCBI Taxonomy" id="2838699"/>
    <lineage>
        <taxon>Bacteria</taxon>
        <taxon>Pseudomonadati</taxon>
        <taxon>Deferribacterota</taxon>
        <taxon>Deferribacteres</taxon>
        <taxon>Deferribacterales</taxon>
        <taxon>Mucispirillaceae</taxon>
        <taxon>Mucispirillum</taxon>
    </lineage>
</organism>
<dbReference type="AlphaFoldDB" id="A0A9D2GT15"/>
<feature type="non-terminal residue" evidence="1">
    <location>
        <position position="1"/>
    </location>
</feature>
<gene>
    <name evidence="1" type="ORF">H9804_05985</name>
</gene>
<comment type="caution">
    <text evidence="1">The sequence shown here is derived from an EMBL/GenBank/DDBJ whole genome shotgun (WGS) entry which is preliminary data.</text>
</comment>
<protein>
    <submittedName>
        <fullName evidence="1">Uncharacterized protein</fullName>
    </submittedName>
</protein>
<proteinExistence type="predicted"/>
<accession>A0A9D2GT15</accession>
<sequence length="69" mass="8134">KVNNRDVYFVDDKYLIVCFEKDIDDKTIEELAKMQPDFMVFNQNVQDSTLANIKQIFKMISNDTNVKVI</sequence>
<reference evidence="1" key="2">
    <citation type="submission" date="2021-04" db="EMBL/GenBank/DDBJ databases">
        <authorList>
            <person name="Gilroy R."/>
        </authorList>
    </citation>
    <scope>NUCLEOTIDE SEQUENCE</scope>
    <source>
        <strain evidence="1">ChiW4-1371</strain>
    </source>
</reference>
<evidence type="ECO:0000313" key="2">
    <source>
        <dbReference type="Proteomes" id="UP000824176"/>
    </source>
</evidence>